<evidence type="ECO:0000313" key="3">
    <source>
        <dbReference type="Proteomes" id="UP001642487"/>
    </source>
</evidence>
<dbReference type="EMBL" id="OZ021737">
    <property type="protein sequence ID" value="CAK9317369.1"/>
    <property type="molecule type" value="Genomic_DNA"/>
</dbReference>
<dbReference type="Proteomes" id="UP001642487">
    <property type="component" value="Chromosome 3"/>
</dbReference>
<proteinExistence type="predicted"/>
<sequence>MNNTTIPSSSSSLIRSPLFLNLLLSSLSITDCYTRCLHNGEAIADLVVFFTCEQIQFLSVYGLTA</sequence>
<keyword evidence="3" id="KW-1185">Reference proteome</keyword>
<feature type="chain" id="PRO_5046452397" description="Secreted protein" evidence="1">
    <location>
        <begin position="33"/>
        <end position="65"/>
    </location>
</feature>
<feature type="signal peptide" evidence="1">
    <location>
        <begin position="1"/>
        <end position="32"/>
    </location>
</feature>
<organism evidence="2 3">
    <name type="scientific">Citrullus colocynthis</name>
    <name type="common">colocynth</name>
    <dbReference type="NCBI Taxonomy" id="252529"/>
    <lineage>
        <taxon>Eukaryota</taxon>
        <taxon>Viridiplantae</taxon>
        <taxon>Streptophyta</taxon>
        <taxon>Embryophyta</taxon>
        <taxon>Tracheophyta</taxon>
        <taxon>Spermatophyta</taxon>
        <taxon>Magnoliopsida</taxon>
        <taxon>eudicotyledons</taxon>
        <taxon>Gunneridae</taxon>
        <taxon>Pentapetalae</taxon>
        <taxon>rosids</taxon>
        <taxon>fabids</taxon>
        <taxon>Cucurbitales</taxon>
        <taxon>Cucurbitaceae</taxon>
        <taxon>Benincaseae</taxon>
        <taxon>Citrullus</taxon>
    </lineage>
</organism>
<protein>
    <recommendedName>
        <fullName evidence="4">Secreted protein</fullName>
    </recommendedName>
</protein>
<gene>
    <name evidence="2" type="ORF">CITCOLO1_LOCUS9272</name>
</gene>
<accession>A0ABP0YAC8</accession>
<evidence type="ECO:0000256" key="1">
    <source>
        <dbReference type="SAM" id="SignalP"/>
    </source>
</evidence>
<evidence type="ECO:0008006" key="4">
    <source>
        <dbReference type="Google" id="ProtNLM"/>
    </source>
</evidence>
<reference evidence="2 3" key="1">
    <citation type="submission" date="2024-03" db="EMBL/GenBank/DDBJ databases">
        <authorList>
            <person name="Gkanogiannis A."/>
            <person name="Becerra Lopez-Lavalle L."/>
        </authorList>
    </citation>
    <scope>NUCLEOTIDE SEQUENCE [LARGE SCALE GENOMIC DNA]</scope>
</reference>
<name>A0ABP0YAC8_9ROSI</name>
<keyword evidence="1" id="KW-0732">Signal</keyword>
<evidence type="ECO:0000313" key="2">
    <source>
        <dbReference type="EMBL" id="CAK9317369.1"/>
    </source>
</evidence>